<organism evidence="11 12">
    <name type="scientific">Henosepilachna vigintioctopunctata</name>
    <dbReference type="NCBI Taxonomy" id="420089"/>
    <lineage>
        <taxon>Eukaryota</taxon>
        <taxon>Metazoa</taxon>
        <taxon>Ecdysozoa</taxon>
        <taxon>Arthropoda</taxon>
        <taxon>Hexapoda</taxon>
        <taxon>Insecta</taxon>
        <taxon>Pterygota</taxon>
        <taxon>Neoptera</taxon>
        <taxon>Endopterygota</taxon>
        <taxon>Coleoptera</taxon>
        <taxon>Polyphaga</taxon>
        <taxon>Cucujiformia</taxon>
        <taxon>Coccinelloidea</taxon>
        <taxon>Coccinellidae</taxon>
        <taxon>Epilachninae</taxon>
        <taxon>Epilachnini</taxon>
        <taxon>Henosepilachna</taxon>
    </lineage>
</organism>
<feature type="transmembrane region" description="Helical" evidence="9">
    <location>
        <begin position="63"/>
        <end position="80"/>
    </location>
</feature>
<feature type="transmembrane region" description="Helical" evidence="9">
    <location>
        <begin position="271"/>
        <end position="293"/>
    </location>
</feature>
<feature type="transmembrane region" description="Helical" evidence="9">
    <location>
        <begin position="213"/>
        <end position="231"/>
    </location>
</feature>
<evidence type="ECO:0000256" key="3">
    <source>
        <dbReference type="ARBA" id="ARBA00022475"/>
    </source>
</evidence>
<dbReference type="GO" id="GO:0022857">
    <property type="term" value="F:transmembrane transporter activity"/>
    <property type="evidence" value="ECO:0007669"/>
    <property type="project" value="InterPro"/>
</dbReference>
<dbReference type="PRINTS" id="PR00171">
    <property type="entry name" value="SUGRTRNSPORT"/>
</dbReference>
<dbReference type="GO" id="GO:0005886">
    <property type="term" value="C:plasma membrane"/>
    <property type="evidence" value="ECO:0007669"/>
    <property type="project" value="UniProtKB-SubCell"/>
</dbReference>
<dbReference type="SUPFAM" id="SSF103473">
    <property type="entry name" value="MFS general substrate transporter"/>
    <property type="match status" value="2"/>
</dbReference>
<evidence type="ECO:0000256" key="1">
    <source>
        <dbReference type="ARBA" id="ARBA00004651"/>
    </source>
</evidence>
<keyword evidence="12" id="KW-1185">Reference proteome</keyword>
<keyword evidence="7 9" id="KW-0472">Membrane</keyword>
<dbReference type="FunFam" id="1.20.1250.20:FF:000218">
    <property type="entry name" value="facilitated trehalose transporter Tret1"/>
    <property type="match status" value="1"/>
</dbReference>
<dbReference type="PANTHER" id="PTHR48021:SF46">
    <property type="entry name" value="MAJOR FACILITATOR SUPERFAMILY (MFS) PROFILE DOMAIN-CONTAINING PROTEIN"/>
    <property type="match status" value="1"/>
</dbReference>
<dbReference type="InterPro" id="IPR005828">
    <property type="entry name" value="MFS_sugar_transport-like"/>
</dbReference>
<feature type="transmembrane region" description="Helical" evidence="9">
    <location>
        <begin position="444"/>
        <end position="464"/>
    </location>
</feature>
<accession>A0AAW1TZW8</accession>
<dbReference type="Gene3D" id="1.20.1250.20">
    <property type="entry name" value="MFS general substrate transporter like domains"/>
    <property type="match status" value="2"/>
</dbReference>
<dbReference type="InterPro" id="IPR020846">
    <property type="entry name" value="MFS_dom"/>
</dbReference>
<evidence type="ECO:0000256" key="7">
    <source>
        <dbReference type="ARBA" id="ARBA00023136"/>
    </source>
</evidence>
<comment type="subcellular location">
    <subcellularLocation>
        <location evidence="1">Cell membrane</location>
        <topology evidence="1">Multi-pass membrane protein</topology>
    </subcellularLocation>
</comment>
<dbReference type="InterPro" id="IPR050549">
    <property type="entry name" value="MFS_Trehalose_Transporter"/>
</dbReference>
<dbReference type="EMBL" id="JARQZJ010000034">
    <property type="protein sequence ID" value="KAK9875828.1"/>
    <property type="molecule type" value="Genomic_DNA"/>
</dbReference>
<keyword evidence="4" id="KW-0762">Sugar transport</keyword>
<feature type="transmembrane region" description="Helical" evidence="9">
    <location>
        <begin position="419"/>
        <end position="437"/>
    </location>
</feature>
<evidence type="ECO:0000256" key="5">
    <source>
        <dbReference type="ARBA" id="ARBA00022692"/>
    </source>
</evidence>
<feature type="transmembrane region" description="Helical" evidence="9">
    <location>
        <begin position="109"/>
        <end position="133"/>
    </location>
</feature>
<protein>
    <recommendedName>
        <fullName evidence="10">Major facilitator superfamily (MFS) profile domain-containing protein</fullName>
    </recommendedName>
</protein>
<comment type="caution">
    <text evidence="11">The sequence shown here is derived from an EMBL/GenBank/DDBJ whole genome shotgun (WGS) entry which is preliminary data.</text>
</comment>
<dbReference type="PROSITE" id="PS00216">
    <property type="entry name" value="SUGAR_TRANSPORT_1"/>
    <property type="match status" value="1"/>
</dbReference>
<feature type="transmembrane region" description="Helical" evidence="9">
    <location>
        <begin position="515"/>
        <end position="537"/>
    </location>
</feature>
<evidence type="ECO:0000256" key="2">
    <source>
        <dbReference type="ARBA" id="ARBA00022448"/>
    </source>
</evidence>
<keyword evidence="3" id="KW-1003">Cell membrane</keyword>
<evidence type="ECO:0000256" key="6">
    <source>
        <dbReference type="ARBA" id="ARBA00022989"/>
    </source>
</evidence>
<feature type="transmembrane region" description="Helical" evidence="9">
    <location>
        <begin position="391"/>
        <end position="413"/>
    </location>
</feature>
<name>A0AAW1TZW8_9CUCU</name>
<keyword evidence="2" id="KW-0813">Transport</keyword>
<keyword evidence="5 9" id="KW-0812">Transmembrane</keyword>
<feature type="transmembrane region" description="Helical" evidence="9">
    <location>
        <begin position="543"/>
        <end position="565"/>
    </location>
</feature>
<feature type="transmembrane region" description="Helical" evidence="9">
    <location>
        <begin position="237"/>
        <end position="259"/>
    </location>
</feature>
<feature type="domain" description="Major facilitator superfamily (MFS) profile" evidence="10">
    <location>
        <begin position="140"/>
        <end position="569"/>
    </location>
</feature>
<feature type="transmembrane region" description="Helical" evidence="9">
    <location>
        <begin position="87"/>
        <end position="103"/>
    </location>
</feature>
<evidence type="ECO:0000313" key="11">
    <source>
        <dbReference type="EMBL" id="KAK9875828.1"/>
    </source>
</evidence>
<evidence type="ECO:0000256" key="4">
    <source>
        <dbReference type="ARBA" id="ARBA00022597"/>
    </source>
</evidence>
<keyword evidence="8" id="KW-0325">Glycoprotein</keyword>
<dbReference type="PROSITE" id="PS50850">
    <property type="entry name" value="MFS"/>
    <property type="match status" value="1"/>
</dbReference>
<gene>
    <name evidence="11" type="ORF">WA026_009613</name>
</gene>
<feature type="transmembrane region" description="Helical" evidence="9">
    <location>
        <begin position="476"/>
        <end position="503"/>
    </location>
</feature>
<dbReference type="InterPro" id="IPR036259">
    <property type="entry name" value="MFS_trans_sf"/>
</dbReference>
<reference evidence="11 12" key="1">
    <citation type="submission" date="2023-03" db="EMBL/GenBank/DDBJ databases">
        <title>Genome insight into feeding habits of ladybird beetles.</title>
        <authorList>
            <person name="Li H.-S."/>
            <person name="Huang Y.-H."/>
            <person name="Pang H."/>
        </authorList>
    </citation>
    <scope>NUCLEOTIDE SEQUENCE [LARGE SCALE GENOMIC DNA]</scope>
    <source>
        <strain evidence="11">SYSU_2023b</strain>
        <tissue evidence="11">Whole body</tissue>
    </source>
</reference>
<evidence type="ECO:0000256" key="8">
    <source>
        <dbReference type="ARBA" id="ARBA00023180"/>
    </source>
</evidence>
<evidence type="ECO:0000259" key="10">
    <source>
        <dbReference type="PROSITE" id="PS50850"/>
    </source>
</evidence>
<dbReference type="InterPro" id="IPR005829">
    <property type="entry name" value="Sugar_transporter_CS"/>
</dbReference>
<feature type="transmembrane region" description="Helical" evidence="9">
    <location>
        <begin position="299"/>
        <end position="316"/>
    </location>
</feature>
<dbReference type="InterPro" id="IPR003663">
    <property type="entry name" value="Sugar/inositol_transpt"/>
</dbReference>
<dbReference type="Proteomes" id="UP001431783">
    <property type="component" value="Unassembled WGS sequence"/>
</dbReference>
<evidence type="ECO:0000313" key="12">
    <source>
        <dbReference type="Proteomes" id="UP001431783"/>
    </source>
</evidence>
<keyword evidence="6 9" id="KW-1133">Transmembrane helix</keyword>
<dbReference type="Pfam" id="PF00083">
    <property type="entry name" value="Sugar_tr"/>
    <property type="match status" value="2"/>
</dbReference>
<proteinExistence type="predicted"/>
<feature type="transmembrane region" description="Helical" evidence="9">
    <location>
        <begin position="183"/>
        <end position="206"/>
    </location>
</feature>
<dbReference type="PANTHER" id="PTHR48021">
    <property type="match status" value="1"/>
</dbReference>
<evidence type="ECO:0000256" key="9">
    <source>
        <dbReference type="SAM" id="Phobius"/>
    </source>
</evidence>
<dbReference type="AlphaFoldDB" id="A0AAW1TZW8"/>
<sequence>MGRESYFELFRGTSPQLIAMLFGTLNALSDGMHFGWSAPTLPKLRKPGAPIVIGKNDEVWLETLYMLFGLVGLPITIYLADKIGRQKSVLVASASSLIGWTLIGTGNNVWYLFVARSIVGAAADVAFVCSPMYVAEIAHQKIRGFLAGTLNALSDGMHFAWSAPTIPILMRPDSPIKITEKDIVWLEVFYMLFGFVGLPITIYLANKIGRQKSVLVASATSLIGWILIGVADRVEYLYIARSMVGAAADVAFVCSPMYVAEIAHKKIRGFLAGFIYVMEMCGSLLIYCVAPFVSVRIPPIIGICIVSTQLLIFPFLPESPHFHLYKGNRKAAEKSLKFLRGTDDIDEEFKEISEAIERQKTESGRLQDLFTVKSNRKAALIMTFLNGAQHMMGFTAILMNLHTILIGAGATMIGPNIAAIMYAAVMFIASVSGILTVDKFGRKLLINISTFFSGICLLVIGIFFHLQYLNVDVSQIAVLPIIFIMIYAAFFKLGIGMVPIVLTSELFSAKVKAKGMTYSDGCFVLFASISIYVYQFLNMHFGLYSSFYTFAAFSFLSFVFSILFVPETKGKTLEEIQIMLKN</sequence>